<protein>
    <submittedName>
        <fullName evidence="6">Uncharacterized protein</fullName>
    </submittedName>
</protein>
<keyword evidence="3" id="KW-0391">Immunity</keyword>
<dbReference type="InterPro" id="IPR015510">
    <property type="entry name" value="PGRP"/>
</dbReference>
<dbReference type="GO" id="GO:0008270">
    <property type="term" value="F:zinc ion binding"/>
    <property type="evidence" value="ECO:0007669"/>
    <property type="project" value="InterPro"/>
</dbReference>
<dbReference type="SUPFAM" id="SSF55846">
    <property type="entry name" value="N-acetylmuramoyl-L-alanine amidase-like"/>
    <property type="match status" value="1"/>
</dbReference>
<dbReference type="SMART" id="SM00701">
    <property type="entry name" value="PGRP"/>
    <property type="match status" value="1"/>
</dbReference>
<organism evidence="6">
    <name type="scientific">Oppiella nova</name>
    <dbReference type="NCBI Taxonomy" id="334625"/>
    <lineage>
        <taxon>Eukaryota</taxon>
        <taxon>Metazoa</taxon>
        <taxon>Ecdysozoa</taxon>
        <taxon>Arthropoda</taxon>
        <taxon>Chelicerata</taxon>
        <taxon>Arachnida</taxon>
        <taxon>Acari</taxon>
        <taxon>Acariformes</taxon>
        <taxon>Sarcoptiformes</taxon>
        <taxon>Oribatida</taxon>
        <taxon>Brachypylina</taxon>
        <taxon>Oppioidea</taxon>
        <taxon>Oppiidae</taxon>
        <taxon>Oppiella</taxon>
    </lineage>
</organism>
<comment type="similarity">
    <text evidence="1">Belongs to the N-acetylmuramoyl-L-alanine amidase 2 family.</text>
</comment>
<dbReference type="GO" id="GO:0008745">
    <property type="term" value="F:N-acetylmuramoyl-L-alanine amidase activity"/>
    <property type="evidence" value="ECO:0007669"/>
    <property type="project" value="InterPro"/>
</dbReference>
<dbReference type="InterPro" id="IPR036505">
    <property type="entry name" value="Amidase/PGRP_sf"/>
</dbReference>
<dbReference type="FunFam" id="3.40.80.10:FF:000001">
    <property type="entry name" value="Peptidoglycan recognition protein 1"/>
    <property type="match status" value="1"/>
</dbReference>
<evidence type="ECO:0000256" key="1">
    <source>
        <dbReference type="ARBA" id="ARBA00007553"/>
    </source>
</evidence>
<sequence>HSLTACDGLTFMSRNQWKARSRKANDPPQRLPTPVSHVFIHHTVTPDQCHNQAAYVAAVRSMQDFHMDNRNWSDIGYNFLMGGDGRIYEARGWYTVRAHTLGMNDKSVNLALMGNYESVAPPKKMLDLAQKWVECAVEKGVVSGLYQLHGHRDQTCTSSPGQAFYDIIKSWKYFKGGPLDTYIHNTNLQMPGNYARDKLSGGRQ</sequence>
<dbReference type="PANTHER" id="PTHR11022">
    <property type="entry name" value="PEPTIDOGLYCAN RECOGNITION PROTEIN"/>
    <property type="match status" value="1"/>
</dbReference>
<dbReference type="GO" id="GO:0009253">
    <property type="term" value="P:peptidoglycan catabolic process"/>
    <property type="evidence" value="ECO:0007669"/>
    <property type="project" value="InterPro"/>
</dbReference>
<feature type="domain" description="Peptidoglycan recognition protein family" evidence="5">
    <location>
        <begin position="9"/>
        <end position="155"/>
    </location>
</feature>
<dbReference type="AlphaFoldDB" id="A0A7R9MFM7"/>
<dbReference type="GO" id="GO:0045087">
    <property type="term" value="P:innate immune response"/>
    <property type="evidence" value="ECO:0007669"/>
    <property type="project" value="UniProtKB-KW"/>
</dbReference>
<dbReference type="Pfam" id="PF01510">
    <property type="entry name" value="Amidase_2"/>
    <property type="match status" value="1"/>
</dbReference>
<dbReference type="Gene3D" id="3.40.80.10">
    <property type="entry name" value="Peptidoglycan recognition protein-like"/>
    <property type="match status" value="1"/>
</dbReference>
<proteinExistence type="inferred from homology"/>
<dbReference type="OrthoDB" id="10001926at2759"/>
<feature type="non-terminal residue" evidence="6">
    <location>
        <position position="1"/>
    </location>
</feature>
<evidence type="ECO:0000313" key="7">
    <source>
        <dbReference type="Proteomes" id="UP000728032"/>
    </source>
</evidence>
<evidence type="ECO:0000259" key="4">
    <source>
        <dbReference type="SMART" id="SM00644"/>
    </source>
</evidence>
<evidence type="ECO:0000313" key="6">
    <source>
        <dbReference type="EMBL" id="CAD7659003.1"/>
    </source>
</evidence>
<dbReference type="SMART" id="SM00644">
    <property type="entry name" value="Ami_2"/>
    <property type="match status" value="1"/>
</dbReference>
<keyword evidence="2" id="KW-0399">Innate immunity</keyword>
<gene>
    <name evidence="6" type="ORF">ONB1V03_LOCUS15622</name>
</gene>
<dbReference type="InterPro" id="IPR006619">
    <property type="entry name" value="PGRP_domain_met/bac"/>
</dbReference>
<evidence type="ECO:0000256" key="2">
    <source>
        <dbReference type="ARBA" id="ARBA00022588"/>
    </source>
</evidence>
<dbReference type="PANTHER" id="PTHR11022:SF41">
    <property type="entry name" value="PEPTIDOGLYCAN-RECOGNITION PROTEIN LC-RELATED"/>
    <property type="match status" value="1"/>
</dbReference>
<keyword evidence="7" id="KW-1185">Reference proteome</keyword>
<reference evidence="6" key="1">
    <citation type="submission" date="2020-11" db="EMBL/GenBank/DDBJ databases">
        <authorList>
            <person name="Tran Van P."/>
        </authorList>
    </citation>
    <scope>NUCLEOTIDE SEQUENCE</scope>
</reference>
<accession>A0A7R9MFM7</accession>
<name>A0A7R9MFM7_9ACAR</name>
<dbReference type="CDD" id="cd06583">
    <property type="entry name" value="PGRP"/>
    <property type="match status" value="1"/>
</dbReference>
<dbReference type="EMBL" id="OC931137">
    <property type="protein sequence ID" value="CAD7659003.1"/>
    <property type="molecule type" value="Genomic_DNA"/>
</dbReference>
<evidence type="ECO:0000256" key="3">
    <source>
        <dbReference type="ARBA" id="ARBA00022859"/>
    </source>
</evidence>
<dbReference type="InterPro" id="IPR002502">
    <property type="entry name" value="Amidase_domain"/>
</dbReference>
<dbReference type="Proteomes" id="UP000728032">
    <property type="component" value="Unassembled WGS sequence"/>
</dbReference>
<evidence type="ECO:0000259" key="5">
    <source>
        <dbReference type="SMART" id="SM00701"/>
    </source>
</evidence>
<dbReference type="EMBL" id="CAJPVJ010016312">
    <property type="protein sequence ID" value="CAG2176188.1"/>
    <property type="molecule type" value="Genomic_DNA"/>
</dbReference>
<feature type="domain" description="N-acetylmuramoyl-L-alanine amidase" evidence="4">
    <location>
        <begin position="25"/>
        <end position="161"/>
    </location>
</feature>